<keyword evidence="3" id="KW-1185">Reference proteome</keyword>
<dbReference type="Pfam" id="PF14529">
    <property type="entry name" value="Exo_endo_phos_2"/>
    <property type="match status" value="1"/>
</dbReference>
<name>A0AAW1TW60_9CUCU</name>
<dbReference type="Gene3D" id="3.60.10.10">
    <property type="entry name" value="Endonuclease/exonuclease/phosphatase"/>
    <property type="match status" value="1"/>
</dbReference>
<dbReference type="SUPFAM" id="SSF56219">
    <property type="entry name" value="DNase I-like"/>
    <property type="match status" value="1"/>
</dbReference>
<protein>
    <recommendedName>
        <fullName evidence="1">Endonuclease/exonuclease/phosphatase domain-containing protein</fullName>
    </recommendedName>
</protein>
<evidence type="ECO:0000313" key="3">
    <source>
        <dbReference type="Proteomes" id="UP001431783"/>
    </source>
</evidence>
<dbReference type="Proteomes" id="UP001431783">
    <property type="component" value="Unassembled WGS sequence"/>
</dbReference>
<accession>A0AAW1TW60</accession>
<dbReference type="InterPro" id="IPR036691">
    <property type="entry name" value="Endo/exonu/phosph_ase_sf"/>
</dbReference>
<gene>
    <name evidence="2" type="ORF">WA026_015199</name>
</gene>
<dbReference type="EMBL" id="JARQZJ010000008">
    <property type="protein sequence ID" value="KAK9871951.1"/>
    <property type="molecule type" value="Genomic_DNA"/>
</dbReference>
<reference evidence="2 3" key="1">
    <citation type="submission" date="2023-03" db="EMBL/GenBank/DDBJ databases">
        <title>Genome insight into feeding habits of ladybird beetles.</title>
        <authorList>
            <person name="Li H.-S."/>
            <person name="Huang Y.-H."/>
            <person name="Pang H."/>
        </authorList>
    </citation>
    <scope>NUCLEOTIDE SEQUENCE [LARGE SCALE GENOMIC DNA]</scope>
    <source>
        <strain evidence="2">SYSU_2023b</strain>
        <tissue evidence="2">Whole body</tissue>
    </source>
</reference>
<proteinExistence type="predicted"/>
<evidence type="ECO:0000313" key="2">
    <source>
        <dbReference type="EMBL" id="KAK9871951.1"/>
    </source>
</evidence>
<comment type="caution">
    <text evidence="2">The sequence shown here is derived from an EMBL/GenBank/DDBJ whole genome shotgun (WGS) entry which is preliminary data.</text>
</comment>
<dbReference type="GO" id="GO:0003824">
    <property type="term" value="F:catalytic activity"/>
    <property type="evidence" value="ECO:0007669"/>
    <property type="project" value="InterPro"/>
</dbReference>
<evidence type="ECO:0000259" key="1">
    <source>
        <dbReference type="Pfam" id="PF14529"/>
    </source>
</evidence>
<sequence>MRRFQPAQSYWASNQDSKFGSELIAVIVKNNCYISNNGESTRILRPPENISVIDLTITESSFFPFVDNWKAETISLGSDHFPIRFTIKSRDILQRNIISSPKFNIRKPD</sequence>
<dbReference type="InterPro" id="IPR005135">
    <property type="entry name" value="Endo/exonuclease/phosphatase"/>
</dbReference>
<organism evidence="2 3">
    <name type="scientific">Henosepilachna vigintioctopunctata</name>
    <dbReference type="NCBI Taxonomy" id="420089"/>
    <lineage>
        <taxon>Eukaryota</taxon>
        <taxon>Metazoa</taxon>
        <taxon>Ecdysozoa</taxon>
        <taxon>Arthropoda</taxon>
        <taxon>Hexapoda</taxon>
        <taxon>Insecta</taxon>
        <taxon>Pterygota</taxon>
        <taxon>Neoptera</taxon>
        <taxon>Endopterygota</taxon>
        <taxon>Coleoptera</taxon>
        <taxon>Polyphaga</taxon>
        <taxon>Cucujiformia</taxon>
        <taxon>Coccinelloidea</taxon>
        <taxon>Coccinellidae</taxon>
        <taxon>Epilachninae</taxon>
        <taxon>Epilachnini</taxon>
        <taxon>Henosepilachna</taxon>
    </lineage>
</organism>
<dbReference type="AlphaFoldDB" id="A0AAW1TW60"/>
<feature type="domain" description="Endonuclease/exonuclease/phosphatase" evidence="1">
    <location>
        <begin position="10"/>
        <end position="83"/>
    </location>
</feature>